<keyword evidence="3" id="KW-1185">Reference proteome</keyword>
<accession>A0A0P1GRT1</accession>
<dbReference type="OrthoDB" id="7836604at2"/>
<evidence type="ECO:0000313" key="3">
    <source>
        <dbReference type="Proteomes" id="UP000051681"/>
    </source>
</evidence>
<sequence>MTQLHAKNIWFGIGVIALSALVPLSTNAQSVDLNARPAEFTAESAIVDTAIPFAIGASEARQSLRGAFGWPTFQEGLVEGVYFRFDPDGYARFSPNPRLDVDVFEVLCKARTKDCHARKAGLTVLLTARGQLQLAVEGVIAGDSFFLSEGVSEIQVPERVLQPLDVQLEHLLSSSLELVVRRGGEEVSRHSLRGFLAATAYLRWIANNQDYAVLPRDWPVPNGRQINDAQRLTQNATWQSPMPQPQVIAITSTPATSAPLQGEADRIEAQLEDLRGMLETLRSTPPSATDPTQPSPLPAQAIETTRLEQQLRDLAAEVQTLREANNSNSVAAGVSPTLPKAPPLASPPEVHEEDTRDRTTDKLAYLVEELGLDLRSAVAVLELAEGNTTDMFDPLAPREKQPNITVSSATMESAAAPQIAEDAVADELEPAPVHSGPQIVTVAEYTLLSDYFRSAVLPALQADMSSR</sequence>
<evidence type="ECO:0000256" key="1">
    <source>
        <dbReference type="SAM" id="MobiDB-lite"/>
    </source>
</evidence>
<feature type="compositionally biased region" description="Basic and acidic residues" evidence="1">
    <location>
        <begin position="349"/>
        <end position="359"/>
    </location>
</feature>
<dbReference type="EMBL" id="CYSF01000012">
    <property type="protein sequence ID" value="CUH85312.1"/>
    <property type="molecule type" value="Genomic_DNA"/>
</dbReference>
<dbReference type="STRING" id="340021.TM5383_02540"/>
<dbReference type="AlphaFoldDB" id="A0A0P1GRT1"/>
<organism evidence="2 3">
    <name type="scientific">Thalassovita mediterranea</name>
    <dbReference type="NCBI Taxonomy" id="340021"/>
    <lineage>
        <taxon>Bacteria</taxon>
        <taxon>Pseudomonadati</taxon>
        <taxon>Pseudomonadota</taxon>
        <taxon>Alphaproteobacteria</taxon>
        <taxon>Rhodobacterales</taxon>
        <taxon>Roseobacteraceae</taxon>
        <taxon>Thalassovita</taxon>
    </lineage>
</organism>
<gene>
    <name evidence="2" type="ORF">TM5383_02540</name>
</gene>
<proteinExistence type="predicted"/>
<dbReference type="RefSeq" id="WP_058319370.1">
    <property type="nucleotide sequence ID" value="NZ_CYSF01000012.1"/>
</dbReference>
<name>A0A0P1GRT1_9RHOB</name>
<reference evidence="2 3" key="1">
    <citation type="submission" date="2015-09" db="EMBL/GenBank/DDBJ databases">
        <authorList>
            <consortium name="Swine Surveillance"/>
        </authorList>
    </citation>
    <scope>NUCLEOTIDE SEQUENCE [LARGE SCALE GENOMIC DNA]</scope>
    <source>
        <strain evidence="2 3">CECT 8383</strain>
    </source>
</reference>
<evidence type="ECO:0000313" key="2">
    <source>
        <dbReference type="EMBL" id="CUH85312.1"/>
    </source>
</evidence>
<dbReference type="Proteomes" id="UP000051681">
    <property type="component" value="Unassembled WGS sequence"/>
</dbReference>
<protein>
    <submittedName>
        <fullName evidence="2">Uncharacterized protein</fullName>
    </submittedName>
</protein>
<feature type="region of interest" description="Disordered" evidence="1">
    <location>
        <begin position="326"/>
        <end position="359"/>
    </location>
</feature>